<accession>A0A0B1SMH7</accession>
<name>A0A0B1SMH7_OESDE</name>
<reference evidence="2 3" key="1">
    <citation type="submission" date="2014-03" db="EMBL/GenBank/DDBJ databases">
        <title>Draft genome of the hookworm Oesophagostomum dentatum.</title>
        <authorList>
            <person name="Mitreva M."/>
        </authorList>
    </citation>
    <scope>NUCLEOTIDE SEQUENCE [LARGE SCALE GENOMIC DNA]</scope>
    <source>
        <strain evidence="2 3">OD-Hann</strain>
    </source>
</reference>
<evidence type="ECO:0000256" key="1">
    <source>
        <dbReference type="SAM" id="MobiDB-lite"/>
    </source>
</evidence>
<dbReference type="OrthoDB" id="5839148at2759"/>
<evidence type="ECO:0008006" key="4">
    <source>
        <dbReference type="Google" id="ProtNLM"/>
    </source>
</evidence>
<gene>
    <name evidence="2" type="ORF">OESDEN_13711</name>
</gene>
<keyword evidence="3" id="KW-1185">Reference proteome</keyword>
<feature type="region of interest" description="Disordered" evidence="1">
    <location>
        <begin position="1"/>
        <end position="24"/>
    </location>
</feature>
<dbReference type="EMBL" id="KN560109">
    <property type="protein sequence ID" value="KHJ86533.1"/>
    <property type="molecule type" value="Genomic_DNA"/>
</dbReference>
<protein>
    <recommendedName>
        <fullName evidence="4">MULE transposase domain-containing protein</fullName>
    </recommendedName>
</protein>
<evidence type="ECO:0000313" key="3">
    <source>
        <dbReference type="Proteomes" id="UP000053660"/>
    </source>
</evidence>
<sequence length="443" mass="50889">MDSTTSTSYYVADAPPTDSAGQTAKPLWHKQNKRIKERAAEGMSIFLCTNADYSACIEEPELRDEMVASHYKRGPVSRRDTLKRAARVHNAEVAAMANMRHIPDHLKLLPDNSLFVHQMDPTLHVYYNRRTIEAAVRNGLHVLVADGVHSYQPRELGRQGQLYTVHGVCSNRVEVQLLYAVSSKKTEQVFPDATVQGCAFHLAQAWNRRRDKKGLLPFLEGARKSAEVEKWWNTIKGVVFLPRRLHREVRALTTPPVPVGHPAHAPCGDFLEYLRETWYEGMFADLWDKYGIEEVRTTNMAEAFHSQLNTLMNNDHPPLGRLLEVLRDLDSEAESALIAVQQNPSHEKYLRREDRERRQRIAEEMHSVQQKKYPYTARRMGLACITVATVEYLTRCNGTLERFFFTAHGSFSEYALLNREMLITREMKKTTQVKTEHTSKSEQ</sequence>
<dbReference type="AlphaFoldDB" id="A0A0B1SMH7"/>
<evidence type="ECO:0000313" key="2">
    <source>
        <dbReference type="EMBL" id="KHJ86533.1"/>
    </source>
</evidence>
<organism evidence="2 3">
    <name type="scientific">Oesophagostomum dentatum</name>
    <name type="common">Nodular worm</name>
    <dbReference type="NCBI Taxonomy" id="61180"/>
    <lineage>
        <taxon>Eukaryota</taxon>
        <taxon>Metazoa</taxon>
        <taxon>Ecdysozoa</taxon>
        <taxon>Nematoda</taxon>
        <taxon>Chromadorea</taxon>
        <taxon>Rhabditida</taxon>
        <taxon>Rhabditina</taxon>
        <taxon>Rhabditomorpha</taxon>
        <taxon>Strongyloidea</taxon>
        <taxon>Strongylidae</taxon>
        <taxon>Oesophagostomum</taxon>
    </lineage>
</organism>
<proteinExistence type="predicted"/>
<dbReference type="Proteomes" id="UP000053660">
    <property type="component" value="Unassembled WGS sequence"/>
</dbReference>